<keyword evidence="1" id="KW-1133">Transmembrane helix</keyword>
<evidence type="ECO:0000256" key="1">
    <source>
        <dbReference type="SAM" id="Phobius"/>
    </source>
</evidence>
<protein>
    <recommendedName>
        <fullName evidence="2">DUF6534 domain-containing protein</fullName>
    </recommendedName>
</protein>
<dbReference type="PANTHER" id="PTHR40465:SF1">
    <property type="entry name" value="DUF6534 DOMAIN-CONTAINING PROTEIN"/>
    <property type="match status" value="1"/>
</dbReference>
<dbReference type="Proteomes" id="UP001556367">
    <property type="component" value="Unassembled WGS sequence"/>
</dbReference>
<reference evidence="4" key="1">
    <citation type="submission" date="2024-06" db="EMBL/GenBank/DDBJ databases">
        <title>Multi-omics analyses provide insights into the biosynthesis of the anticancer antibiotic pleurotin in Hohenbuehelia grisea.</title>
        <authorList>
            <person name="Weaver J.A."/>
            <person name="Alberti F."/>
        </authorList>
    </citation>
    <scope>NUCLEOTIDE SEQUENCE [LARGE SCALE GENOMIC DNA]</scope>
    <source>
        <strain evidence="4">T-177</strain>
    </source>
</reference>
<keyword evidence="1" id="KW-0812">Transmembrane</keyword>
<dbReference type="InterPro" id="IPR045339">
    <property type="entry name" value="DUF6534"/>
</dbReference>
<feature type="transmembrane region" description="Helical" evidence="1">
    <location>
        <begin position="45"/>
        <end position="66"/>
    </location>
</feature>
<dbReference type="PANTHER" id="PTHR40465">
    <property type="entry name" value="CHROMOSOME 1, WHOLE GENOME SHOTGUN SEQUENCE"/>
    <property type="match status" value="1"/>
</dbReference>
<evidence type="ECO:0000313" key="4">
    <source>
        <dbReference type="Proteomes" id="UP001556367"/>
    </source>
</evidence>
<organism evidence="3 4">
    <name type="scientific">Hohenbuehelia grisea</name>
    <dbReference type="NCBI Taxonomy" id="104357"/>
    <lineage>
        <taxon>Eukaryota</taxon>
        <taxon>Fungi</taxon>
        <taxon>Dikarya</taxon>
        <taxon>Basidiomycota</taxon>
        <taxon>Agaricomycotina</taxon>
        <taxon>Agaricomycetes</taxon>
        <taxon>Agaricomycetidae</taxon>
        <taxon>Agaricales</taxon>
        <taxon>Pleurotineae</taxon>
        <taxon>Pleurotaceae</taxon>
        <taxon>Hohenbuehelia</taxon>
    </lineage>
</organism>
<accession>A0ABR3JTL2</accession>
<evidence type="ECO:0000313" key="3">
    <source>
        <dbReference type="EMBL" id="KAL0958481.1"/>
    </source>
</evidence>
<feature type="transmembrane region" description="Helical" evidence="1">
    <location>
        <begin position="155"/>
        <end position="177"/>
    </location>
</feature>
<name>A0ABR3JTL2_9AGAR</name>
<comment type="caution">
    <text evidence="3">The sequence shown here is derived from an EMBL/GenBank/DDBJ whole genome shotgun (WGS) entry which is preliminary data.</text>
</comment>
<gene>
    <name evidence="3" type="ORF">HGRIS_000620</name>
</gene>
<sequence length="339" mass="37711">MPSVQLLFGPMLIGVFLNTILYGVMVVQMFIYFQTYKKDAAWIRYFVLYLFIIETVNTGCNIFLMYQPLVLKYGTPDATTYFPTMLAAEPIVTTLISTPIQIFIAWRIRIISRVNWIAAFIVIFALISLGGGAWTGATVVIIKRFIRKPELHWPALTWLLASAVADAIITSSLVFSLSRRRTGFSGTDDAINRIIRLTVQTGLITAIFAALDVICFLVVPHTTLNFVWDFALSKLYTNALISTLNARAGWDNLANAHTNDNILFGDITVSGVSTSRRGGETYQTTTRFHATNDLGNSGVYELDTPSSAHSRAKSVEFGISITKQVDRIEDPLPVHHSTQ</sequence>
<keyword evidence="4" id="KW-1185">Reference proteome</keyword>
<feature type="transmembrane region" description="Helical" evidence="1">
    <location>
        <begin position="197"/>
        <end position="219"/>
    </location>
</feature>
<keyword evidence="1" id="KW-0472">Membrane</keyword>
<proteinExistence type="predicted"/>
<dbReference type="Pfam" id="PF20152">
    <property type="entry name" value="DUF6534"/>
    <property type="match status" value="1"/>
</dbReference>
<feature type="transmembrane region" description="Helical" evidence="1">
    <location>
        <begin position="116"/>
        <end position="135"/>
    </location>
</feature>
<evidence type="ECO:0000259" key="2">
    <source>
        <dbReference type="Pfam" id="PF20152"/>
    </source>
</evidence>
<feature type="domain" description="DUF6534" evidence="2">
    <location>
        <begin position="162"/>
        <end position="248"/>
    </location>
</feature>
<dbReference type="EMBL" id="JASNQZ010000004">
    <property type="protein sequence ID" value="KAL0958481.1"/>
    <property type="molecule type" value="Genomic_DNA"/>
</dbReference>
<feature type="transmembrane region" description="Helical" evidence="1">
    <location>
        <begin position="12"/>
        <end position="33"/>
    </location>
</feature>
<feature type="transmembrane region" description="Helical" evidence="1">
    <location>
        <begin position="86"/>
        <end position="104"/>
    </location>
</feature>